<protein>
    <submittedName>
        <fullName evidence="1">Uncharacterized protein</fullName>
    </submittedName>
</protein>
<dbReference type="EMBL" id="BPLQ01015594">
    <property type="protein sequence ID" value="GIY89213.1"/>
    <property type="molecule type" value="Genomic_DNA"/>
</dbReference>
<comment type="caution">
    <text evidence="1">The sequence shown here is derived from an EMBL/GenBank/DDBJ whole genome shotgun (WGS) entry which is preliminary data.</text>
</comment>
<gene>
    <name evidence="1" type="ORF">CDAR_59011</name>
</gene>
<proteinExistence type="predicted"/>
<evidence type="ECO:0000313" key="2">
    <source>
        <dbReference type="Proteomes" id="UP001054837"/>
    </source>
</evidence>
<name>A0AAV4X3P4_9ARAC</name>
<reference evidence="1 2" key="1">
    <citation type="submission" date="2021-06" db="EMBL/GenBank/DDBJ databases">
        <title>Caerostris darwini draft genome.</title>
        <authorList>
            <person name="Kono N."/>
            <person name="Arakawa K."/>
        </authorList>
    </citation>
    <scope>NUCLEOTIDE SEQUENCE [LARGE SCALE GENOMIC DNA]</scope>
</reference>
<dbReference type="Proteomes" id="UP001054837">
    <property type="component" value="Unassembled WGS sequence"/>
</dbReference>
<evidence type="ECO:0000313" key="1">
    <source>
        <dbReference type="EMBL" id="GIY89213.1"/>
    </source>
</evidence>
<sequence>MPGLAQKILPFAKGKIGLQQHPSIPNHLPSHLILQGGESSGNEFSMRYEMDKRGLALPHCPVPWLLISLPTIQLNQHFICTYAPFPTNQPACLFISSSQWQLQLRSKKEENAIYFMPRDALSLVFRCTPFLFCYSPVYPPPPPLRFKRTIVIYLFTTPSPFRSEGSVKKKSIYK</sequence>
<accession>A0AAV4X3P4</accession>
<keyword evidence="2" id="KW-1185">Reference proteome</keyword>
<organism evidence="1 2">
    <name type="scientific">Caerostris darwini</name>
    <dbReference type="NCBI Taxonomy" id="1538125"/>
    <lineage>
        <taxon>Eukaryota</taxon>
        <taxon>Metazoa</taxon>
        <taxon>Ecdysozoa</taxon>
        <taxon>Arthropoda</taxon>
        <taxon>Chelicerata</taxon>
        <taxon>Arachnida</taxon>
        <taxon>Araneae</taxon>
        <taxon>Araneomorphae</taxon>
        <taxon>Entelegynae</taxon>
        <taxon>Araneoidea</taxon>
        <taxon>Araneidae</taxon>
        <taxon>Caerostris</taxon>
    </lineage>
</organism>
<dbReference type="AlphaFoldDB" id="A0AAV4X3P4"/>